<evidence type="ECO:0000313" key="8">
    <source>
        <dbReference type="Proteomes" id="UP000240009"/>
    </source>
</evidence>
<dbReference type="InterPro" id="IPR008893">
    <property type="entry name" value="WGR_domain"/>
</dbReference>
<dbReference type="Proteomes" id="UP000240009">
    <property type="component" value="Unassembled WGS sequence"/>
</dbReference>
<sequence length="1843" mass="210251">MKFQSYLTQRLDADGFSTEDALGAFLPLVRETLEAHAAELVAPLVGIEDLNVEGNRIWFEEAKRLPFRRNPSELKQIQSLNPSSVEIVNEIRRSSSIDEGEESTTYLSIGVPGEKITRPVFLPGYVAWEHECEHHDPLTDIFSLGMILASLACGLDFSEPNDLERFAHSRDNLFQIQPALHPVLARAIVRMTEVDRHRRAQDLPAILSTLENYRDQGVDFEIDLARIEGLKEKDSRTKQAVVLTRLRERLFDLTRRNRLLHFKATMQSVNLTQASVPLSFDVKNVRPDQILVWNDATQREFISGKPVSLNKYLNFSEAIYLPSLLDRTIAEARRDQAEYGFAQLRLVVCFLHWANLKEKPIEQYDSPFILLPVQLSKKKGIRDTFQLEVLESDAEINPVVRHQFKQLYNIELPDRIDLKKTSLDEFFSLLAQRIESSDVSVTLKKVDRPRISLIHERAKRRLDQYRRRARLAGRGVRKFQDLDYSYDPANYHPLGVKLYNDRVRAPETHLRSIIEEKPRPRTFAIEPHAPAEVVKEKSFYSLHEGGEDNPYTWTFDLCSVTLANFKYRKMSLVRDYDSLAEEQPASIPFESIFSLAPRTTQRTLPPTPALEDRFDVVPCDPTQATAIEEARTGKSYIIQGPPGTGKSQTITNLIADYVARGKRVLFVCEKRAAIDVVFARLRHCGLKSLCCLIHDSQTDKKEFVMDLKETYERFLQEEHSRTRLIRRDTVLRRMDSDLSALQKYDDAITSHREDAGMSLRELLDHGIALQNQRTDHTSVTKGLLPIYSLWSGSRVAIDRYTKALTRVQSDAIASRHPLFLVSPKMARQEHPIDIVTSAIEKARPHWESLVQQLGKSGVPASQWETLNLARELVDYARRIHPASSLGLVSLLDEQSEVAQRWAGRTHEFNQKLKEVSDAANKTKAWRKRLPEEEVETAIEQAQSFEGKWLAWLSPQWWRLRGILNQAYDFSSHVVRPSWRQVLEGLREEYGLQRQAQEFAASISQDFGAPANIESFLNDLNQLKADLKTLPASLTRVHQAILKSPKAQQIIDRVFAAEASLVGLEHELSRFAEDADMLPLSQLGDALAGADDSLEDLPDFLEALEELLELPREIRRALRTAPLSPAQLEAASIAHTVELCYRRADSLEQFDGGKRAKHALELQRQYDRWLGSNAREILRSVEERFSENVRLCEQPAAKLSAVEKERKKTYSRGRRELEHEFGKSMRYKPIRELVSGDSGEVVKDLKPVWLMSPLSVSDTLPLDTDHFDIVIFDEASQLTLEESIPSIFRATQCIVVGDEMQLPPTDFFSTKRSEDDDEELLIEEEGELVQYDLESDSFLNHAAKNLPSTMLGWHYRSRSESLISFSNWKFYDGRLLTVPEEQISDKLRPSIEVARDSAKSQGSQALLERAVSYHYLPHATYENRRNSSEADYIAHMVRELIRDPGGKTIGVVAFSEAQQGEIQDALLRLAGEDKVFANRLELEYERDDDGQFVGLLVKNLENIQGDERDVIILSVCYGKDRHGKMRMNFGPINKSGGEKRLNVAFSRAKEHMALVSSIKHTEITNDYNDGANCLKQYLRYAEAASISDSATVHSVLRGLSRWMDSSESKRQQNTLAEAISAKLKEKGFIVDADVGHSHFRCDLAIHRPGDEAYRLGVLLDTLEHYEQSDLLERDMMRPRLLRNFGWRITQVFAKDWYADPASELDRLLQILAGAEDPWLASHEKELGESVDITDEEQPTTAVEVDDASEHSELELARLEKTPVAEDTSISKEQSYLELKDDHSQKFWEITLSGNSYTVRFGRIGTSGQSRTKTFADNTTAAQDYQRLLREKTAKGYIHPDVQKD</sequence>
<gene>
    <name evidence="7" type="ORF">C5Y96_02975</name>
</gene>
<dbReference type="InterPro" id="IPR027417">
    <property type="entry name" value="P-loop_NTPase"/>
</dbReference>
<evidence type="ECO:0000256" key="4">
    <source>
        <dbReference type="ARBA" id="ARBA00022806"/>
    </source>
</evidence>
<dbReference type="InterPro" id="IPR025103">
    <property type="entry name" value="DUF4011"/>
</dbReference>
<evidence type="ECO:0000256" key="2">
    <source>
        <dbReference type="ARBA" id="ARBA00022741"/>
    </source>
</evidence>
<evidence type="ECO:0000259" key="6">
    <source>
        <dbReference type="PROSITE" id="PS51977"/>
    </source>
</evidence>
<accession>A0A2S8G324</accession>
<comment type="similarity">
    <text evidence="1">Belongs to the DNA2/NAM7 helicase family.</text>
</comment>
<keyword evidence="4 7" id="KW-0347">Helicase</keyword>
<dbReference type="Pfam" id="PF13087">
    <property type="entry name" value="AAA_12"/>
    <property type="match status" value="1"/>
</dbReference>
<dbReference type="GO" id="GO:0016787">
    <property type="term" value="F:hydrolase activity"/>
    <property type="evidence" value="ECO:0007669"/>
    <property type="project" value="UniProtKB-KW"/>
</dbReference>
<name>A0A2S8G324_9BACT</name>
<reference evidence="7 8" key="1">
    <citation type="submission" date="2018-02" db="EMBL/GenBank/DDBJ databases">
        <title>Comparative genomes isolates from brazilian mangrove.</title>
        <authorList>
            <person name="Araujo J.E."/>
            <person name="Taketani R.G."/>
            <person name="Silva M.C.P."/>
            <person name="Loureco M.V."/>
            <person name="Andreote F.D."/>
        </authorList>
    </citation>
    <scope>NUCLEOTIDE SEQUENCE [LARGE SCALE GENOMIC DNA]</scope>
    <source>
        <strain evidence="7 8">HEX-2 MGV</strain>
    </source>
</reference>
<keyword evidence="2" id="KW-0547">Nucleotide-binding</keyword>
<dbReference type="InterPro" id="IPR011009">
    <property type="entry name" value="Kinase-like_dom_sf"/>
</dbReference>
<feature type="domain" description="WGR" evidence="6">
    <location>
        <begin position="1759"/>
        <end position="1843"/>
    </location>
</feature>
<dbReference type="OrthoDB" id="9757917at2"/>
<dbReference type="InterPro" id="IPR047187">
    <property type="entry name" value="SF1_C_Upf1"/>
</dbReference>
<dbReference type="InterPro" id="IPR050534">
    <property type="entry name" value="Coronavir_polyprotein_1ab"/>
</dbReference>
<dbReference type="GO" id="GO:0043139">
    <property type="term" value="F:5'-3' DNA helicase activity"/>
    <property type="evidence" value="ECO:0007669"/>
    <property type="project" value="TreeGrafter"/>
</dbReference>
<evidence type="ECO:0000256" key="1">
    <source>
        <dbReference type="ARBA" id="ARBA00007913"/>
    </source>
</evidence>
<dbReference type="Gene3D" id="2.20.140.10">
    <property type="entry name" value="WGR domain"/>
    <property type="match status" value="1"/>
</dbReference>
<dbReference type="CDD" id="cd18808">
    <property type="entry name" value="SF1_C_Upf1"/>
    <property type="match status" value="1"/>
</dbReference>
<dbReference type="PROSITE" id="PS51977">
    <property type="entry name" value="WGR"/>
    <property type="match status" value="1"/>
</dbReference>
<protein>
    <submittedName>
        <fullName evidence="7">DNA helicase</fullName>
    </submittedName>
</protein>
<organism evidence="7 8">
    <name type="scientific">Blastopirellula marina</name>
    <dbReference type="NCBI Taxonomy" id="124"/>
    <lineage>
        <taxon>Bacteria</taxon>
        <taxon>Pseudomonadati</taxon>
        <taxon>Planctomycetota</taxon>
        <taxon>Planctomycetia</taxon>
        <taxon>Pirellulales</taxon>
        <taxon>Pirellulaceae</taxon>
        <taxon>Blastopirellula</taxon>
    </lineage>
</organism>
<evidence type="ECO:0000313" key="7">
    <source>
        <dbReference type="EMBL" id="PQO38849.1"/>
    </source>
</evidence>
<dbReference type="Gene3D" id="3.40.50.300">
    <property type="entry name" value="P-loop containing nucleotide triphosphate hydrolases"/>
    <property type="match status" value="3"/>
</dbReference>
<dbReference type="CDD" id="cd07996">
    <property type="entry name" value="WGR_MMR_like"/>
    <property type="match status" value="1"/>
</dbReference>
<dbReference type="SUPFAM" id="SSF52540">
    <property type="entry name" value="P-loop containing nucleoside triphosphate hydrolases"/>
    <property type="match status" value="1"/>
</dbReference>
<dbReference type="Gene3D" id="1.10.510.10">
    <property type="entry name" value="Transferase(Phosphotransferase) domain 1"/>
    <property type="match status" value="1"/>
</dbReference>
<dbReference type="PANTHER" id="PTHR43788:SF8">
    <property type="entry name" value="DNA-BINDING PROTEIN SMUBP-2"/>
    <property type="match status" value="1"/>
</dbReference>
<dbReference type="SUPFAM" id="SSF56112">
    <property type="entry name" value="Protein kinase-like (PK-like)"/>
    <property type="match status" value="1"/>
</dbReference>
<dbReference type="SUPFAM" id="SSF142921">
    <property type="entry name" value="WGR domain-like"/>
    <property type="match status" value="1"/>
</dbReference>
<dbReference type="EMBL" id="PUIA01000016">
    <property type="protein sequence ID" value="PQO38849.1"/>
    <property type="molecule type" value="Genomic_DNA"/>
</dbReference>
<dbReference type="PANTHER" id="PTHR43788">
    <property type="entry name" value="DNA2/NAM7 HELICASE FAMILY MEMBER"/>
    <property type="match status" value="1"/>
</dbReference>
<dbReference type="Pfam" id="PF05406">
    <property type="entry name" value="WGR"/>
    <property type="match status" value="1"/>
</dbReference>
<keyword evidence="3" id="KW-0378">Hydrolase</keyword>
<dbReference type="Pfam" id="PF18741">
    <property type="entry name" value="MTES_1575"/>
    <property type="match status" value="1"/>
</dbReference>
<dbReference type="InterPro" id="IPR049809">
    <property type="entry name" value="YehF/YfeS-like_WGR"/>
</dbReference>
<dbReference type="RefSeq" id="WP_105350048.1">
    <property type="nucleotide sequence ID" value="NZ_PUIA01000016.1"/>
</dbReference>
<evidence type="ECO:0000256" key="3">
    <source>
        <dbReference type="ARBA" id="ARBA00022801"/>
    </source>
</evidence>
<dbReference type="InterPro" id="IPR049468">
    <property type="entry name" value="Restrct_endonuc-II-like_dom"/>
</dbReference>
<dbReference type="SMART" id="SM00773">
    <property type="entry name" value="WGR"/>
    <property type="match status" value="1"/>
</dbReference>
<comment type="caution">
    <text evidence="7">The sequence shown here is derived from an EMBL/GenBank/DDBJ whole genome shotgun (WGS) entry which is preliminary data.</text>
</comment>
<dbReference type="InterPro" id="IPR041677">
    <property type="entry name" value="DNA2/NAM7_AAA_11"/>
</dbReference>
<dbReference type="Pfam" id="PF13195">
    <property type="entry name" value="DUF4011"/>
    <property type="match status" value="1"/>
</dbReference>
<dbReference type="SUPFAM" id="SSF52980">
    <property type="entry name" value="Restriction endonuclease-like"/>
    <property type="match status" value="1"/>
</dbReference>
<dbReference type="InterPro" id="IPR041679">
    <property type="entry name" value="DNA2/NAM7-like_C"/>
</dbReference>
<evidence type="ECO:0000256" key="5">
    <source>
        <dbReference type="ARBA" id="ARBA00022840"/>
    </source>
</evidence>
<proteinExistence type="inferred from homology"/>
<dbReference type="InterPro" id="IPR011335">
    <property type="entry name" value="Restrct_endonuc-II-like"/>
</dbReference>
<dbReference type="Pfam" id="PF13086">
    <property type="entry name" value="AAA_11"/>
    <property type="match status" value="2"/>
</dbReference>
<keyword evidence="5" id="KW-0067">ATP-binding</keyword>
<dbReference type="GO" id="GO:0005524">
    <property type="term" value="F:ATP binding"/>
    <property type="evidence" value="ECO:0007669"/>
    <property type="project" value="UniProtKB-KW"/>
</dbReference>
<dbReference type="InterPro" id="IPR036930">
    <property type="entry name" value="WGR_dom_sf"/>
</dbReference>